<dbReference type="OrthoDB" id="2986625at2759"/>
<proteinExistence type="predicted"/>
<evidence type="ECO:0000313" key="1">
    <source>
        <dbReference type="EMBL" id="KAF9533842.1"/>
    </source>
</evidence>
<evidence type="ECO:0000313" key="2">
    <source>
        <dbReference type="Proteomes" id="UP000807306"/>
    </source>
</evidence>
<accession>A0A9P6ERJ5</accession>
<dbReference type="EMBL" id="MU157827">
    <property type="protein sequence ID" value="KAF9533842.1"/>
    <property type="molecule type" value="Genomic_DNA"/>
</dbReference>
<organism evidence="1 2">
    <name type="scientific">Crepidotus variabilis</name>
    <dbReference type="NCBI Taxonomy" id="179855"/>
    <lineage>
        <taxon>Eukaryota</taxon>
        <taxon>Fungi</taxon>
        <taxon>Dikarya</taxon>
        <taxon>Basidiomycota</taxon>
        <taxon>Agaricomycotina</taxon>
        <taxon>Agaricomycetes</taxon>
        <taxon>Agaricomycetidae</taxon>
        <taxon>Agaricales</taxon>
        <taxon>Agaricineae</taxon>
        <taxon>Crepidotaceae</taxon>
        <taxon>Crepidotus</taxon>
    </lineage>
</organism>
<dbReference type="Proteomes" id="UP000807306">
    <property type="component" value="Unassembled WGS sequence"/>
</dbReference>
<gene>
    <name evidence="1" type="ORF">CPB83DRAFT_889642</name>
</gene>
<name>A0A9P6ERJ5_9AGAR</name>
<sequence length="367" mass="40668">MSKLVEIRYILDMNPTSQWLGSAFSKGLSALSNQIGTITVQAEVQFQPSRSKEAPLLGEHMQAISGMKNLHTFEFTSSGRNLPSDLDDVWRAMKAAGIRLRSISVDVMSPSLLEYLASFSGLHNLALSPLPLNTMERGDGQEKMASFLFENVVVQHSRTLSHFAVTGKTHCWSISNLNISALARCQFLTSLTTPLCIPESDNDSDIRASVELLFQLIQNLPSLHQMILKLTASGPSGSHMLTMAKPSVSVHNAVTSIEHHEVSLVPGILTIEYGATSRSVEYRLVEMYLSSSATTWCYYAEKPGWLGKPCIDRTVRIGCVLRRRVLPVAEDILQQRQQQIERHQLVEVGRVTYTAEQKAKGVLPGQF</sequence>
<keyword evidence="2" id="KW-1185">Reference proteome</keyword>
<reference evidence="1" key="1">
    <citation type="submission" date="2020-11" db="EMBL/GenBank/DDBJ databases">
        <authorList>
            <consortium name="DOE Joint Genome Institute"/>
            <person name="Ahrendt S."/>
            <person name="Riley R."/>
            <person name="Andreopoulos W."/>
            <person name="Labutti K."/>
            <person name="Pangilinan J."/>
            <person name="Ruiz-Duenas F.J."/>
            <person name="Barrasa J.M."/>
            <person name="Sanchez-Garcia M."/>
            <person name="Camarero S."/>
            <person name="Miyauchi S."/>
            <person name="Serrano A."/>
            <person name="Linde D."/>
            <person name="Babiker R."/>
            <person name="Drula E."/>
            <person name="Ayuso-Fernandez I."/>
            <person name="Pacheco R."/>
            <person name="Padilla G."/>
            <person name="Ferreira P."/>
            <person name="Barriuso J."/>
            <person name="Kellner H."/>
            <person name="Castanera R."/>
            <person name="Alfaro M."/>
            <person name="Ramirez L."/>
            <person name="Pisabarro A.G."/>
            <person name="Kuo A."/>
            <person name="Tritt A."/>
            <person name="Lipzen A."/>
            <person name="He G."/>
            <person name="Yan M."/>
            <person name="Ng V."/>
            <person name="Cullen D."/>
            <person name="Martin F."/>
            <person name="Rosso M.-N."/>
            <person name="Henrissat B."/>
            <person name="Hibbett D."/>
            <person name="Martinez A.T."/>
            <person name="Grigoriev I.V."/>
        </authorList>
    </citation>
    <scope>NUCLEOTIDE SEQUENCE</scope>
    <source>
        <strain evidence="1">CBS 506.95</strain>
    </source>
</reference>
<protein>
    <submittedName>
        <fullName evidence="1">Uncharacterized protein</fullName>
    </submittedName>
</protein>
<comment type="caution">
    <text evidence="1">The sequence shown here is derived from an EMBL/GenBank/DDBJ whole genome shotgun (WGS) entry which is preliminary data.</text>
</comment>
<dbReference type="AlphaFoldDB" id="A0A9P6ERJ5"/>